<keyword evidence="3" id="KW-1185">Reference proteome</keyword>
<evidence type="ECO:0000313" key="3">
    <source>
        <dbReference type="Proteomes" id="UP001465755"/>
    </source>
</evidence>
<feature type="region of interest" description="Disordered" evidence="1">
    <location>
        <begin position="393"/>
        <end position="416"/>
    </location>
</feature>
<feature type="compositionally biased region" description="Low complexity" evidence="1">
    <location>
        <begin position="269"/>
        <end position="281"/>
    </location>
</feature>
<reference evidence="2 3" key="1">
    <citation type="journal article" date="2024" name="Nat. Commun.">
        <title>Phylogenomics reveals the evolutionary origins of lichenization in chlorophyte algae.</title>
        <authorList>
            <person name="Puginier C."/>
            <person name="Libourel C."/>
            <person name="Otte J."/>
            <person name="Skaloud P."/>
            <person name="Haon M."/>
            <person name="Grisel S."/>
            <person name="Petersen M."/>
            <person name="Berrin J.G."/>
            <person name="Delaux P.M."/>
            <person name="Dal Grande F."/>
            <person name="Keller J."/>
        </authorList>
    </citation>
    <scope>NUCLEOTIDE SEQUENCE [LARGE SCALE GENOMIC DNA]</scope>
    <source>
        <strain evidence="2 3">SAG 2036</strain>
    </source>
</reference>
<evidence type="ECO:0000256" key="1">
    <source>
        <dbReference type="SAM" id="MobiDB-lite"/>
    </source>
</evidence>
<comment type="caution">
    <text evidence="2">The sequence shown here is derived from an EMBL/GenBank/DDBJ whole genome shotgun (WGS) entry which is preliminary data.</text>
</comment>
<dbReference type="Proteomes" id="UP001465755">
    <property type="component" value="Unassembled WGS sequence"/>
</dbReference>
<evidence type="ECO:0000313" key="2">
    <source>
        <dbReference type="EMBL" id="KAK9813792.1"/>
    </source>
</evidence>
<gene>
    <name evidence="2" type="ORF">WJX73_010091</name>
</gene>
<dbReference type="AlphaFoldDB" id="A0AAW1Q0H8"/>
<organism evidence="2 3">
    <name type="scientific">Symbiochloris irregularis</name>
    <dbReference type="NCBI Taxonomy" id="706552"/>
    <lineage>
        <taxon>Eukaryota</taxon>
        <taxon>Viridiplantae</taxon>
        <taxon>Chlorophyta</taxon>
        <taxon>core chlorophytes</taxon>
        <taxon>Trebouxiophyceae</taxon>
        <taxon>Trebouxiales</taxon>
        <taxon>Trebouxiaceae</taxon>
        <taxon>Symbiochloris</taxon>
    </lineage>
</organism>
<accession>A0AAW1Q0H8</accession>
<protein>
    <submittedName>
        <fullName evidence="2">Uncharacterized protein</fullName>
    </submittedName>
</protein>
<sequence length="416" mass="44737">MLTATLNINCGHLDAAWLQQSVPLCSSVSFAAQRLQHRVRACLPQSPSAQSLYQKSGLFVSGSSSVTAQRAALHICRASKQLTDAEDAQDRRFVHALLLAWFAAPNRSVFPLRCLVETAMEMYRSGLWLQDLQLALSVATLESGGRLLAPIEQELALMWTGLVFMTMRELNAPLHSWAQRRSKGAPELEDSTPRLKGMRGFVQRMMAVHAEGMDSRRLLLQQAMAGSSLQEGQKGAQQSPTVGMMQQNSRLIVLTLEANGRPSKPHGEATAAPSQPADSAPSPSPPGSARPGADITPARSAAVRLLVEFVGAVQGSLYSVTAFVDDAVDCYRRGFALNTPRQGNLSAPGWAWADPEGPDAALQASQLANFVSNTLRSQVEAQDSSQALQALKEHLAEAAESSEDSDSMRTQPAAVP</sequence>
<feature type="region of interest" description="Disordered" evidence="1">
    <location>
        <begin position="260"/>
        <end position="295"/>
    </location>
</feature>
<dbReference type="EMBL" id="JALJOQ010000003">
    <property type="protein sequence ID" value="KAK9813792.1"/>
    <property type="molecule type" value="Genomic_DNA"/>
</dbReference>
<name>A0AAW1Q0H8_9CHLO</name>
<proteinExistence type="predicted"/>
<feature type="region of interest" description="Disordered" evidence="1">
    <location>
        <begin position="225"/>
        <end position="244"/>
    </location>
</feature>